<accession>Q0SFX5</accession>
<organism evidence="1 2">
    <name type="scientific">Rhodococcus jostii (strain RHA1)</name>
    <dbReference type="NCBI Taxonomy" id="101510"/>
    <lineage>
        <taxon>Bacteria</taxon>
        <taxon>Bacillati</taxon>
        <taxon>Actinomycetota</taxon>
        <taxon>Actinomycetes</taxon>
        <taxon>Mycobacteriales</taxon>
        <taxon>Nocardiaceae</taxon>
        <taxon>Rhodococcus</taxon>
    </lineage>
</organism>
<sequence>MAAGLTPGKGGKFDEALWRELIAG</sequence>
<name>Q0SFX5_RHOJR</name>
<protein>
    <submittedName>
        <fullName evidence="1">Uncharacterized protein</fullName>
    </submittedName>
</protein>
<dbReference type="EMBL" id="CP000431">
    <property type="protein sequence ID" value="ABG93561.1"/>
    <property type="molecule type" value="Genomic_DNA"/>
</dbReference>
<reference evidence="2" key="1">
    <citation type="journal article" date="2006" name="Proc. Natl. Acad. Sci. U.S.A.">
        <title>The complete genome of Rhodococcus sp. RHA1 provides insights into a catabolic powerhouse.</title>
        <authorList>
            <person name="McLeod M.P."/>
            <person name="Warren R.L."/>
            <person name="Hsiao W.W.L."/>
            <person name="Araki N."/>
            <person name="Myhre M."/>
            <person name="Fernandes C."/>
            <person name="Miyazawa D."/>
            <person name="Wong W."/>
            <person name="Lillquist A.L."/>
            <person name="Wang D."/>
            <person name="Dosanjh M."/>
            <person name="Hara H."/>
            <person name="Petrescu A."/>
            <person name="Morin R.D."/>
            <person name="Yang G."/>
            <person name="Stott J.M."/>
            <person name="Schein J.E."/>
            <person name="Shin H."/>
            <person name="Smailus D."/>
            <person name="Siddiqui A.S."/>
            <person name="Marra M.A."/>
            <person name="Jones S.J.M."/>
            <person name="Holt R."/>
            <person name="Brinkman F.S.L."/>
            <person name="Miyauchi K."/>
            <person name="Fukuda M."/>
            <person name="Davies J.E."/>
            <person name="Mohn W.W."/>
            <person name="Eltis L.D."/>
        </authorList>
    </citation>
    <scope>NUCLEOTIDE SEQUENCE [LARGE SCALE GENOMIC DNA]</scope>
    <source>
        <strain evidence="2">RHA1</strain>
    </source>
</reference>
<dbReference type="Proteomes" id="UP000008710">
    <property type="component" value="Chromosome"/>
</dbReference>
<gene>
    <name evidence="1" type="ordered locus">RHA1_ro01748</name>
</gene>
<evidence type="ECO:0000313" key="2">
    <source>
        <dbReference type="Proteomes" id="UP000008710"/>
    </source>
</evidence>
<dbReference type="HOGENOM" id="CLU_3421156_0_0_11"/>
<evidence type="ECO:0000313" key="1">
    <source>
        <dbReference type="EMBL" id="ABG93561.1"/>
    </source>
</evidence>
<proteinExistence type="predicted"/>
<dbReference type="KEGG" id="rha:RHA1_ro01748"/>
<dbReference type="AlphaFoldDB" id="Q0SFX5"/>